<feature type="compositionally biased region" description="Basic residues" evidence="1">
    <location>
        <begin position="114"/>
        <end position="123"/>
    </location>
</feature>
<dbReference type="STRING" id="1230097.A0A423XAE6"/>
<evidence type="ECO:0008006" key="4">
    <source>
        <dbReference type="Google" id="ProtNLM"/>
    </source>
</evidence>
<proteinExistence type="predicted"/>
<gene>
    <name evidence="2" type="ORF">VPNG_04725</name>
</gene>
<dbReference type="AlphaFoldDB" id="A0A423XAE6"/>
<dbReference type="InParanoid" id="A0A423XAE6"/>
<dbReference type="EMBL" id="LKEB01000023">
    <property type="protein sequence ID" value="ROW12880.1"/>
    <property type="molecule type" value="Genomic_DNA"/>
</dbReference>
<comment type="caution">
    <text evidence="2">The sequence shown here is derived from an EMBL/GenBank/DDBJ whole genome shotgun (WGS) entry which is preliminary data.</text>
</comment>
<name>A0A423XAE6_9PEZI</name>
<sequence>MENTPTKGAAFKWTAEAERDLFAACLVVAGEPKGATLKNAMDLLNEHFGERFTQKAASHRLQHLQKLKRKEGKTAGSDEATPKKATATPKKAGATPKKRGKATEDDADTESPSTKKRRGKGSAKKSLPEAEDQDDEEEKVLRVKKEEQ</sequence>
<evidence type="ECO:0000313" key="2">
    <source>
        <dbReference type="EMBL" id="ROW12880.1"/>
    </source>
</evidence>
<evidence type="ECO:0000256" key="1">
    <source>
        <dbReference type="SAM" id="MobiDB-lite"/>
    </source>
</evidence>
<keyword evidence="3" id="KW-1185">Reference proteome</keyword>
<feature type="compositionally biased region" description="Acidic residues" evidence="1">
    <location>
        <begin position="129"/>
        <end position="138"/>
    </location>
</feature>
<feature type="region of interest" description="Disordered" evidence="1">
    <location>
        <begin position="54"/>
        <end position="148"/>
    </location>
</feature>
<dbReference type="OrthoDB" id="4525115at2759"/>
<evidence type="ECO:0000313" key="3">
    <source>
        <dbReference type="Proteomes" id="UP000285146"/>
    </source>
</evidence>
<feature type="compositionally biased region" description="Low complexity" evidence="1">
    <location>
        <begin position="83"/>
        <end position="95"/>
    </location>
</feature>
<organism evidence="2 3">
    <name type="scientific">Cytospora leucostoma</name>
    <dbReference type="NCBI Taxonomy" id="1230097"/>
    <lineage>
        <taxon>Eukaryota</taxon>
        <taxon>Fungi</taxon>
        <taxon>Dikarya</taxon>
        <taxon>Ascomycota</taxon>
        <taxon>Pezizomycotina</taxon>
        <taxon>Sordariomycetes</taxon>
        <taxon>Sordariomycetidae</taxon>
        <taxon>Diaporthales</taxon>
        <taxon>Cytosporaceae</taxon>
        <taxon>Cytospora</taxon>
    </lineage>
</organism>
<protein>
    <recommendedName>
        <fullName evidence="4">Myb-like domain-containing protein</fullName>
    </recommendedName>
</protein>
<accession>A0A423XAE6</accession>
<dbReference type="Proteomes" id="UP000285146">
    <property type="component" value="Unassembled WGS sequence"/>
</dbReference>
<feature type="compositionally biased region" description="Basic residues" evidence="1">
    <location>
        <begin position="57"/>
        <end position="71"/>
    </location>
</feature>
<feature type="compositionally biased region" description="Basic and acidic residues" evidence="1">
    <location>
        <begin position="139"/>
        <end position="148"/>
    </location>
</feature>
<reference evidence="2 3" key="1">
    <citation type="submission" date="2015-09" db="EMBL/GenBank/DDBJ databases">
        <title>Host preference determinants of Valsa canker pathogens revealed by comparative genomics.</title>
        <authorList>
            <person name="Yin Z."/>
            <person name="Huang L."/>
        </authorList>
    </citation>
    <scope>NUCLEOTIDE SEQUENCE [LARGE SCALE GENOMIC DNA]</scope>
    <source>
        <strain evidence="2 3">SXYLt</strain>
    </source>
</reference>